<feature type="region of interest" description="Disordered" evidence="1">
    <location>
        <begin position="28"/>
        <end position="60"/>
    </location>
</feature>
<dbReference type="Proteomes" id="UP000238362">
    <property type="component" value="Unassembled WGS sequence"/>
</dbReference>
<dbReference type="InterPro" id="IPR036249">
    <property type="entry name" value="Thioredoxin-like_sf"/>
</dbReference>
<accession>A0A2T0LZ67</accession>
<organism evidence="2 3">
    <name type="scientific">Prauserella shujinwangii</name>
    <dbReference type="NCBI Taxonomy" id="1453103"/>
    <lineage>
        <taxon>Bacteria</taxon>
        <taxon>Bacillati</taxon>
        <taxon>Actinomycetota</taxon>
        <taxon>Actinomycetes</taxon>
        <taxon>Pseudonocardiales</taxon>
        <taxon>Pseudonocardiaceae</taxon>
        <taxon>Prauserella</taxon>
    </lineage>
</organism>
<dbReference type="RefSeq" id="WP_245900508.1">
    <property type="nucleotide sequence ID" value="NZ_PVNH01000003.1"/>
</dbReference>
<dbReference type="EMBL" id="PVNH01000003">
    <property type="protein sequence ID" value="PRX49411.1"/>
    <property type="molecule type" value="Genomic_DNA"/>
</dbReference>
<protein>
    <recommendedName>
        <fullName evidence="4">Thioredoxin</fullName>
    </recommendedName>
</protein>
<name>A0A2T0LZ67_9PSEU</name>
<evidence type="ECO:0000256" key="1">
    <source>
        <dbReference type="SAM" id="MobiDB-lite"/>
    </source>
</evidence>
<sequence length="104" mass="11607">MLRCYETPRLLSARRAYDEDDLRLEVYERGIAEGHPTRRTRPPRPRPGSSARSTPTPCPLTTLPYQVAALPTLLLFRGGEPIAPTVGARSKARLLAELDEALLR</sequence>
<evidence type="ECO:0008006" key="4">
    <source>
        <dbReference type="Google" id="ProtNLM"/>
    </source>
</evidence>
<comment type="caution">
    <text evidence="2">The sequence shown here is derived from an EMBL/GenBank/DDBJ whole genome shotgun (WGS) entry which is preliminary data.</text>
</comment>
<dbReference type="SUPFAM" id="SSF52833">
    <property type="entry name" value="Thioredoxin-like"/>
    <property type="match status" value="1"/>
</dbReference>
<keyword evidence="3" id="KW-1185">Reference proteome</keyword>
<dbReference type="Gene3D" id="3.40.30.10">
    <property type="entry name" value="Glutaredoxin"/>
    <property type="match status" value="1"/>
</dbReference>
<gene>
    <name evidence="2" type="ORF">B0I33_103447</name>
</gene>
<evidence type="ECO:0000313" key="3">
    <source>
        <dbReference type="Proteomes" id="UP000238362"/>
    </source>
</evidence>
<reference evidence="2 3" key="1">
    <citation type="submission" date="2018-03" db="EMBL/GenBank/DDBJ databases">
        <title>Genomic Encyclopedia of Type Strains, Phase III (KMG-III): the genomes of soil and plant-associated and newly described type strains.</title>
        <authorList>
            <person name="Whitman W."/>
        </authorList>
    </citation>
    <scope>NUCLEOTIDE SEQUENCE [LARGE SCALE GENOMIC DNA]</scope>
    <source>
        <strain evidence="2 3">CGMCC 4.7125</strain>
    </source>
</reference>
<evidence type="ECO:0000313" key="2">
    <source>
        <dbReference type="EMBL" id="PRX49411.1"/>
    </source>
</evidence>
<proteinExistence type="predicted"/>
<feature type="compositionally biased region" description="Low complexity" evidence="1">
    <location>
        <begin position="47"/>
        <end position="60"/>
    </location>
</feature>
<dbReference type="AlphaFoldDB" id="A0A2T0LZ67"/>